<dbReference type="STRING" id="1430326.B8W66_16775"/>
<protein>
    <recommendedName>
        <fullName evidence="4">DUF2563 domain-containing protein</fullName>
    </recommendedName>
</protein>
<reference evidence="2 3" key="1">
    <citation type="submission" date="2017-04" db="EMBL/GenBank/DDBJ databases">
        <title>The new phylogeny of genus Mycobacterium.</title>
        <authorList>
            <person name="Tortoli E."/>
            <person name="Trovato A."/>
            <person name="Cirillo D.M."/>
        </authorList>
    </citation>
    <scope>NUCLEOTIDE SEQUENCE [LARGE SCALE GENOMIC DNA]</scope>
    <source>
        <strain evidence="2 3">TBL 1200985</strain>
    </source>
</reference>
<dbReference type="OrthoDB" id="4750359at2"/>
<evidence type="ECO:0000313" key="2">
    <source>
        <dbReference type="EMBL" id="OSC39528.1"/>
    </source>
</evidence>
<comment type="caution">
    <text evidence="2">The sequence shown here is derived from an EMBL/GenBank/DDBJ whole genome shotgun (WGS) entry which is preliminary data.</text>
</comment>
<dbReference type="AlphaFoldDB" id="A0A1X2LTI6"/>
<evidence type="ECO:0000313" key="3">
    <source>
        <dbReference type="Proteomes" id="UP000193247"/>
    </source>
</evidence>
<organism evidence="2 3">
    <name type="scientific">Mycobacterium decipiens</name>
    <dbReference type="NCBI Taxonomy" id="1430326"/>
    <lineage>
        <taxon>Bacteria</taxon>
        <taxon>Bacillati</taxon>
        <taxon>Actinomycetota</taxon>
        <taxon>Actinomycetes</taxon>
        <taxon>Mycobacteriales</taxon>
        <taxon>Mycobacteriaceae</taxon>
        <taxon>Mycobacterium</taxon>
    </lineage>
</organism>
<dbReference type="RefSeq" id="WP_085326397.1">
    <property type="nucleotide sequence ID" value="NZ_NCXP01000023.1"/>
</dbReference>
<evidence type="ECO:0008006" key="4">
    <source>
        <dbReference type="Google" id="ProtNLM"/>
    </source>
</evidence>
<dbReference type="Proteomes" id="UP000193247">
    <property type="component" value="Unassembled WGS sequence"/>
</dbReference>
<dbReference type="Pfam" id="PF10817">
    <property type="entry name" value="DUF2563"/>
    <property type="match status" value="1"/>
</dbReference>
<gene>
    <name evidence="2" type="ORF">B8W66_16775</name>
</gene>
<dbReference type="EMBL" id="NCXP01000023">
    <property type="protein sequence ID" value="OSC39528.1"/>
    <property type="molecule type" value="Genomic_DNA"/>
</dbReference>
<sequence length="104" mass="10678">MFVSTGLLRAGASESHRAGGHAQDGADQLSRGPLLSGMFGDFAAAETFHDAVGSTHTQHVRSLQAHQEALTALGGKAHYAATGFTDMDNHNAANLGAVRCSSAT</sequence>
<evidence type="ECO:0000256" key="1">
    <source>
        <dbReference type="SAM" id="MobiDB-lite"/>
    </source>
</evidence>
<feature type="region of interest" description="Disordered" evidence="1">
    <location>
        <begin position="1"/>
        <end position="30"/>
    </location>
</feature>
<name>A0A1X2LTI6_9MYCO</name>
<keyword evidence="3" id="KW-1185">Reference proteome</keyword>
<dbReference type="InterPro" id="IPR022534">
    <property type="entry name" value="DUF2563"/>
</dbReference>
<accession>A0A1X2LTI6</accession>
<proteinExistence type="predicted"/>